<evidence type="ECO:0000259" key="1">
    <source>
        <dbReference type="Pfam" id="PF04606"/>
    </source>
</evidence>
<dbReference type="EMBL" id="RYCF01000048">
    <property type="protein sequence ID" value="MQK25600.1"/>
    <property type="molecule type" value="Genomic_DNA"/>
</dbReference>
<organism evidence="2 3">
    <name type="scientific">Escherichia coli</name>
    <dbReference type="NCBI Taxonomy" id="562"/>
    <lineage>
        <taxon>Bacteria</taxon>
        <taxon>Pseudomonadati</taxon>
        <taxon>Pseudomonadota</taxon>
        <taxon>Gammaproteobacteria</taxon>
        <taxon>Enterobacterales</taxon>
        <taxon>Enterobacteriaceae</taxon>
        <taxon>Escherichia</taxon>
    </lineage>
</organism>
<dbReference type="InterPro" id="IPR007684">
    <property type="entry name" value="Znf_Ogr/Delta"/>
</dbReference>
<dbReference type="Pfam" id="PF04606">
    <property type="entry name" value="Ogr_Delta"/>
    <property type="match status" value="1"/>
</dbReference>
<dbReference type="AlphaFoldDB" id="A0A5P0JA07"/>
<accession>A0A5P0JA07</accession>
<sequence length="82" mass="9310">MFKCPHCGATARTRTSKPLSEVTIRQYHQCQNMECGLSFTTLNSVEKIVTRRERREKIDPGFIPAGVFPASHYGRDQLNLAI</sequence>
<dbReference type="RefSeq" id="WP_063501787.1">
    <property type="nucleotide sequence ID" value="NZ_AP023427.1"/>
</dbReference>
<name>A0A5P0JA07_ECOLX</name>
<dbReference type="Proteomes" id="UP000359125">
    <property type="component" value="Unassembled WGS sequence"/>
</dbReference>
<feature type="domain" description="Zinc finger Ogr/Delta-type" evidence="1">
    <location>
        <begin position="3"/>
        <end position="49"/>
    </location>
</feature>
<evidence type="ECO:0000313" key="2">
    <source>
        <dbReference type="EMBL" id="MQK25600.1"/>
    </source>
</evidence>
<reference evidence="2 3" key="1">
    <citation type="journal article" date="2019" name="Environ. Health Perspect.">
        <title>Inter-host Transmission of Carbapenemase-Producing Escherichia coli among Humans and Backyard Animals.</title>
        <authorList>
            <person name="Li J."/>
            <person name="Bi Z."/>
            <person name="Ma S."/>
            <person name="Chen B."/>
            <person name="Cai C."/>
            <person name="He J."/>
            <person name="Schwarz S."/>
            <person name="Sun C."/>
            <person name="Zhou Y."/>
            <person name="Yin J."/>
            <person name="Hulth A."/>
            <person name="Wang Y."/>
            <person name="Shen Z."/>
            <person name="Wang S."/>
            <person name="Wu C."/>
            <person name="Nilsson L.E."/>
            <person name="Walsh T.R."/>
            <person name="Borjesson S."/>
            <person name="Shen J."/>
            <person name="Sun Q."/>
            <person name="Wang Y."/>
        </authorList>
    </citation>
    <scope>NUCLEOTIDE SEQUENCE [LARGE SCALE GENOMIC DNA]</scope>
    <source>
        <strain evidence="2 3">A016f</strain>
    </source>
</reference>
<protein>
    <recommendedName>
        <fullName evidence="1">Zinc finger Ogr/Delta-type domain-containing protein</fullName>
    </recommendedName>
</protein>
<proteinExistence type="predicted"/>
<gene>
    <name evidence="2" type="ORF">EIZ93_15010</name>
</gene>
<comment type="caution">
    <text evidence="2">The sequence shown here is derived from an EMBL/GenBank/DDBJ whole genome shotgun (WGS) entry which is preliminary data.</text>
</comment>
<evidence type="ECO:0000313" key="3">
    <source>
        <dbReference type="Proteomes" id="UP000359125"/>
    </source>
</evidence>